<dbReference type="InterPro" id="IPR049734">
    <property type="entry name" value="NudC-like_C"/>
</dbReference>
<comment type="similarity">
    <text evidence="3">Belongs to the Nudix hydrolase family. NudC subfamily.</text>
</comment>
<keyword evidence="7" id="KW-0460">Magnesium</keyword>
<evidence type="ECO:0000256" key="2">
    <source>
        <dbReference type="ARBA" id="ARBA00001947"/>
    </source>
</evidence>
<comment type="cofactor">
    <cofactor evidence="2">
        <name>Zn(2+)</name>
        <dbReference type="ChEBI" id="CHEBI:29105"/>
    </cofactor>
</comment>
<evidence type="ECO:0000256" key="7">
    <source>
        <dbReference type="ARBA" id="ARBA00022842"/>
    </source>
</evidence>
<dbReference type="InterPro" id="IPR015375">
    <property type="entry name" value="NADH_PPase-like_N"/>
</dbReference>
<evidence type="ECO:0000256" key="5">
    <source>
        <dbReference type="ARBA" id="ARBA00022723"/>
    </source>
</evidence>
<dbReference type="InterPro" id="IPR015797">
    <property type="entry name" value="NUDIX_hydrolase-like_dom_sf"/>
</dbReference>
<evidence type="ECO:0000259" key="10">
    <source>
        <dbReference type="PROSITE" id="PS51462"/>
    </source>
</evidence>
<dbReference type="Gene3D" id="3.90.79.20">
    <property type="match status" value="1"/>
</dbReference>
<sequence length="318" mass="35250">MTPLFENYGPHRDASALTAFAGCRIIRDSEHRGEDALQKAAADPEARFFAFADGKVVVKHERQVLDPYFARYELVDLSPDRSSAVLIGHAPSGAPLISIDLDLDPAALPAHLKATSARSMYSEGLFDEATLGAFALACSLSAWTRNHRFCGVCGAPSEGAAGGFRRQCTACGHMMFPRTDPVAIMLVVDEERDRVLLGRSPRFEPGRYSCLAGFLEPGETLEDAVRRETFEESAIRVGPVRYHASQPWPMPHMLMLGCYGKAESFDITRDESELEDCRWFSRDELKAILEDRHPDGINAPPEGAIAYRLMRDFIDWPA</sequence>
<dbReference type="EC" id="3.6.1.22" evidence="4"/>
<evidence type="ECO:0000256" key="6">
    <source>
        <dbReference type="ARBA" id="ARBA00022801"/>
    </source>
</evidence>
<evidence type="ECO:0000256" key="3">
    <source>
        <dbReference type="ARBA" id="ARBA00009595"/>
    </source>
</evidence>
<comment type="cofactor">
    <cofactor evidence="1">
        <name>Mg(2+)</name>
        <dbReference type="ChEBI" id="CHEBI:18420"/>
    </cofactor>
</comment>
<dbReference type="InterPro" id="IPR000086">
    <property type="entry name" value="NUDIX_hydrolase_dom"/>
</dbReference>
<keyword evidence="5" id="KW-0479">Metal-binding</keyword>
<dbReference type="GO" id="GO:0110153">
    <property type="term" value="F:RNA NAD-cap (NMN-forming) hydrolase activity"/>
    <property type="evidence" value="ECO:0007669"/>
    <property type="project" value="RHEA"/>
</dbReference>
<dbReference type="PROSITE" id="PS51462">
    <property type="entry name" value="NUDIX"/>
    <property type="match status" value="1"/>
</dbReference>
<dbReference type="GO" id="GO:0005829">
    <property type="term" value="C:cytosol"/>
    <property type="evidence" value="ECO:0007669"/>
    <property type="project" value="TreeGrafter"/>
</dbReference>
<evidence type="ECO:0000313" key="11">
    <source>
        <dbReference type="EMBL" id="TPW30773.1"/>
    </source>
</evidence>
<dbReference type="GO" id="GO:0046872">
    <property type="term" value="F:metal ion binding"/>
    <property type="evidence" value="ECO:0007669"/>
    <property type="project" value="UniProtKB-KW"/>
</dbReference>
<keyword evidence="6 11" id="KW-0378">Hydrolase</keyword>
<dbReference type="AlphaFoldDB" id="A0A506U8U2"/>
<evidence type="ECO:0000256" key="1">
    <source>
        <dbReference type="ARBA" id="ARBA00001946"/>
    </source>
</evidence>
<dbReference type="Pfam" id="PF09296">
    <property type="entry name" value="NUDIX-like"/>
    <property type="match status" value="1"/>
</dbReference>
<dbReference type="CDD" id="cd03429">
    <property type="entry name" value="NUDIX_NADH_pyrophosphatase_Nudt13"/>
    <property type="match status" value="1"/>
</dbReference>
<proteinExistence type="inferred from homology"/>
<evidence type="ECO:0000256" key="8">
    <source>
        <dbReference type="ARBA" id="ARBA00023027"/>
    </source>
</evidence>
<dbReference type="Proteomes" id="UP000318801">
    <property type="component" value="Unassembled WGS sequence"/>
</dbReference>
<dbReference type="Gene3D" id="3.90.79.10">
    <property type="entry name" value="Nucleoside Triphosphate Pyrophosphohydrolase"/>
    <property type="match status" value="1"/>
</dbReference>
<name>A0A506U8U2_9HYPH</name>
<keyword evidence="8" id="KW-0520">NAD</keyword>
<dbReference type="OrthoDB" id="9791656at2"/>
<evidence type="ECO:0000256" key="9">
    <source>
        <dbReference type="ARBA" id="ARBA00023679"/>
    </source>
</evidence>
<dbReference type="RefSeq" id="WP_141148644.1">
    <property type="nucleotide sequence ID" value="NZ_VHLG01000004.1"/>
</dbReference>
<accession>A0A506U8U2</accession>
<dbReference type="InterPro" id="IPR015376">
    <property type="entry name" value="Znr_NADH_PPase"/>
</dbReference>
<dbReference type="GO" id="GO:0019677">
    <property type="term" value="P:NAD+ catabolic process"/>
    <property type="evidence" value="ECO:0007669"/>
    <property type="project" value="TreeGrafter"/>
</dbReference>
<evidence type="ECO:0000313" key="12">
    <source>
        <dbReference type="Proteomes" id="UP000318801"/>
    </source>
</evidence>
<comment type="catalytic activity">
    <reaction evidence="9">
        <text>a 5'-end NAD(+)-phospho-ribonucleoside in mRNA + H2O = a 5'-end phospho-adenosine-phospho-ribonucleoside in mRNA + beta-nicotinamide D-ribonucleotide + 2 H(+)</text>
        <dbReference type="Rhea" id="RHEA:60876"/>
        <dbReference type="Rhea" id="RHEA-COMP:15698"/>
        <dbReference type="Rhea" id="RHEA-COMP:15719"/>
        <dbReference type="ChEBI" id="CHEBI:14649"/>
        <dbReference type="ChEBI" id="CHEBI:15377"/>
        <dbReference type="ChEBI" id="CHEBI:15378"/>
        <dbReference type="ChEBI" id="CHEBI:144029"/>
        <dbReference type="ChEBI" id="CHEBI:144051"/>
    </reaction>
    <physiologicalReaction direction="left-to-right" evidence="9">
        <dbReference type="Rhea" id="RHEA:60877"/>
    </physiologicalReaction>
</comment>
<reference evidence="11 12" key="1">
    <citation type="submission" date="2019-06" db="EMBL/GenBank/DDBJ databases">
        <authorList>
            <person name="Li M."/>
        </authorList>
    </citation>
    <scope>NUCLEOTIDE SEQUENCE [LARGE SCALE GENOMIC DNA]</scope>
    <source>
        <strain evidence="11 12">BGMRC2036</strain>
    </source>
</reference>
<dbReference type="PANTHER" id="PTHR42904:SF6">
    <property type="entry name" value="NAD-CAPPED RNA HYDROLASE NUDT12"/>
    <property type="match status" value="1"/>
</dbReference>
<evidence type="ECO:0000256" key="4">
    <source>
        <dbReference type="ARBA" id="ARBA00012381"/>
    </source>
</evidence>
<dbReference type="GO" id="GO:0006742">
    <property type="term" value="P:NADP+ catabolic process"/>
    <property type="evidence" value="ECO:0007669"/>
    <property type="project" value="TreeGrafter"/>
</dbReference>
<gene>
    <name evidence="11" type="primary">nudC</name>
    <name evidence="11" type="ORF">FJU08_08830</name>
</gene>
<dbReference type="PANTHER" id="PTHR42904">
    <property type="entry name" value="NUDIX HYDROLASE, NUDC SUBFAMILY"/>
    <property type="match status" value="1"/>
</dbReference>
<dbReference type="SUPFAM" id="SSF55811">
    <property type="entry name" value="Nudix"/>
    <property type="match status" value="1"/>
</dbReference>
<dbReference type="NCBIfam" id="NF001299">
    <property type="entry name" value="PRK00241.1"/>
    <property type="match status" value="1"/>
</dbReference>
<keyword evidence="12" id="KW-1185">Reference proteome</keyword>
<dbReference type="GO" id="GO:0035529">
    <property type="term" value="F:NADH pyrophosphatase activity"/>
    <property type="evidence" value="ECO:0007669"/>
    <property type="project" value="TreeGrafter"/>
</dbReference>
<dbReference type="Pfam" id="PF09297">
    <property type="entry name" value="Zn_ribbon_NUD"/>
    <property type="match status" value="1"/>
</dbReference>
<feature type="domain" description="Nudix hydrolase" evidence="10">
    <location>
        <begin position="177"/>
        <end position="304"/>
    </location>
</feature>
<organism evidence="11 12">
    <name type="scientific">Martelella alba</name>
    <dbReference type="NCBI Taxonomy" id="2590451"/>
    <lineage>
        <taxon>Bacteria</taxon>
        <taxon>Pseudomonadati</taxon>
        <taxon>Pseudomonadota</taxon>
        <taxon>Alphaproteobacteria</taxon>
        <taxon>Hyphomicrobiales</taxon>
        <taxon>Aurantimonadaceae</taxon>
        <taxon>Martelella</taxon>
    </lineage>
</organism>
<dbReference type="EMBL" id="VHLG01000004">
    <property type="protein sequence ID" value="TPW30773.1"/>
    <property type="molecule type" value="Genomic_DNA"/>
</dbReference>
<dbReference type="InterPro" id="IPR050241">
    <property type="entry name" value="NAD-cap_RNA_hydrolase_NudC"/>
</dbReference>
<comment type="caution">
    <text evidence="11">The sequence shown here is derived from an EMBL/GenBank/DDBJ whole genome shotgun (WGS) entry which is preliminary data.</text>
</comment>
<protein>
    <recommendedName>
        <fullName evidence="4">NAD(+) diphosphatase</fullName>
        <ecNumber evidence="4">3.6.1.22</ecNumber>
    </recommendedName>
</protein>
<dbReference type="Pfam" id="PF00293">
    <property type="entry name" value="NUDIX"/>
    <property type="match status" value="1"/>
</dbReference>